<protein>
    <recommendedName>
        <fullName evidence="2">histidine kinase</fullName>
        <ecNumber evidence="2">2.7.13.3</ecNumber>
    </recommendedName>
</protein>
<dbReference type="InterPro" id="IPR000700">
    <property type="entry name" value="PAS-assoc_C"/>
</dbReference>
<dbReference type="Pfam" id="PF02518">
    <property type="entry name" value="HATPase_c"/>
    <property type="match status" value="1"/>
</dbReference>
<dbReference type="SUPFAM" id="SSF47384">
    <property type="entry name" value="Homodimeric domain of signal transducing histidine kinase"/>
    <property type="match status" value="1"/>
</dbReference>
<feature type="domain" description="PAC" evidence="8">
    <location>
        <begin position="494"/>
        <end position="545"/>
    </location>
</feature>
<comment type="caution">
    <text evidence="9">The sequence shown here is derived from an EMBL/GenBank/DDBJ whole genome shotgun (WGS) entry which is preliminary data.</text>
</comment>
<dbReference type="SMART" id="SM00387">
    <property type="entry name" value="HATPase_c"/>
    <property type="match status" value="1"/>
</dbReference>
<dbReference type="InterPro" id="IPR003018">
    <property type="entry name" value="GAF"/>
</dbReference>
<dbReference type="SUPFAM" id="SSF55874">
    <property type="entry name" value="ATPase domain of HSP90 chaperone/DNA topoisomerase II/histidine kinase"/>
    <property type="match status" value="1"/>
</dbReference>
<keyword evidence="4" id="KW-0808">Transferase</keyword>
<dbReference type="Pfam" id="PF08448">
    <property type="entry name" value="PAS_4"/>
    <property type="match status" value="2"/>
</dbReference>
<dbReference type="NCBIfam" id="TIGR00229">
    <property type="entry name" value="sensory_box"/>
    <property type="match status" value="3"/>
</dbReference>
<dbReference type="PRINTS" id="PR00344">
    <property type="entry name" value="BCTRLSENSOR"/>
</dbReference>
<evidence type="ECO:0000256" key="2">
    <source>
        <dbReference type="ARBA" id="ARBA00012438"/>
    </source>
</evidence>
<evidence type="ECO:0000256" key="1">
    <source>
        <dbReference type="ARBA" id="ARBA00000085"/>
    </source>
</evidence>
<feature type="domain" description="PAC" evidence="8">
    <location>
        <begin position="365"/>
        <end position="418"/>
    </location>
</feature>
<evidence type="ECO:0000256" key="5">
    <source>
        <dbReference type="ARBA" id="ARBA00022777"/>
    </source>
</evidence>
<evidence type="ECO:0000259" key="8">
    <source>
        <dbReference type="PROSITE" id="PS50113"/>
    </source>
</evidence>
<evidence type="ECO:0000313" key="10">
    <source>
        <dbReference type="Proteomes" id="UP001597119"/>
    </source>
</evidence>
<comment type="catalytic activity">
    <reaction evidence="1">
        <text>ATP + protein L-histidine = ADP + protein N-phospho-L-histidine.</text>
        <dbReference type="EC" id="2.7.13.3"/>
    </reaction>
</comment>
<evidence type="ECO:0000256" key="3">
    <source>
        <dbReference type="ARBA" id="ARBA00022553"/>
    </source>
</evidence>
<dbReference type="InterPro" id="IPR000014">
    <property type="entry name" value="PAS"/>
</dbReference>
<dbReference type="SUPFAM" id="SSF55785">
    <property type="entry name" value="PYP-like sensor domain (PAS domain)"/>
    <property type="match status" value="3"/>
</dbReference>
<dbReference type="InterPro" id="IPR029016">
    <property type="entry name" value="GAF-like_dom_sf"/>
</dbReference>
<dbReference type="InterPro" id="IPR004358">
    <property type="entry name" value="Sig_transdc_His_kin-like_C"/>
</dbReference>
<dbReference type="CDD" id="cd00130">
    <property type="entry name" value="PAS"/>
    <property type="match status" value="3"/>
</dbReference>
<dbReference type="Gene3D" id="3.30.450.20">
    <property type="entry name" value="PAS domain"/>
    <property type="match status" value="3"/>
</dbReference>
<dbReference type="Pfam" id="PF13185">
    <property type="entry name" value="GAF_2"/>
    <property type="match status" value="1"/>
</dbReference>
<dbReference type="Gene3D" id="2.10.70.100">
    <property type="match status" value="1"/>
</dbReference>
<dbReference type="InterPro" id="IPR003594">
    <property type="entry name" value="HATPase_dom"/>
</dbReference>
<dbReference type="InterPro" id="IPR036097">
    <property type="entry name" value="HisK_dim/P_sf"/>
</dbReference>
<dbReference type="Gene3D" id="3.30.565.10">
    <property type="entry name" value="Histidine kinase-like ATPase, C-terminal domain"/>
    <property type="match status" value="1"/>
</dbReference>
<feature type="domain" description="PAS" evidence="7">
    <location>
        <begin position="183"/>
        <end position="253"/>
    </location>
</feature>
<name>A0ABD6C8J5_9EURY</name>
<dbReference type="Pfam" id="PF08447">
    <property type="entry name" value="PAS_3"/>
    <property type="match status" value="1"/>
</dbReference>
<feature type="domain" description="PAS" evidence="7">
    <location>
        <begin position="294"/>
        <end position="364"/>
    </location>
</feature>
<sequence>MDADGPTEEQRISATIRDVNRGLVESESLGELETTVCAVFADADPYVFAWIGEYDAECGEVVPSTAAGVGEDYCDDLVISVREGPASRGPTATAVRTGEIQAIQNIHDDPDYEPWREEALARGYESSAAVPLVCDGRACRVLNLYTDRPDAFSDAERELLAELGETIANAIAGIEARNELQSQKEKYEQLTERISDAYYAVDTDWTITYWNDKMAERTGVAEAEVLGETLWTVFPEVRGTETAAHYRTAMETSEPASFETFLDDPFGYWVTVEVYPDANGLSIFSREITERKEYERRLEAIIENTTNPIYLKNRDGEYQLLNDAAASLFGLDPADAVGLTDDDLFDAESAAAIKAHDSEIVASGQSETGETVRHIGGREHVFIDNKFPYRDGAGNVVGVMGISHDITGRKARERDLRETKRWLDLALDATDTGVWEQDLDTNTSTWNESMEQLFGLDPNTFNGSYEDFIDLVHPDDVPEIARAHRRAIESGDLYEAEFRIQPDEETERWVEARGQVVTTDEGQGRMIGIVTDVTDRKTRERRLQEQNERLEVLNRIVRHDIRNDMQLVVSLSELLAARTDDETLTDYADQILDHADHVVELTQIARDLMETILQDGTNREPTLLARTLETQLDDLQSAYDHVLVETTTPIPRTAVYADEMLNSVFRNLLKNAVQHNDSDRPEIEVSVTESDSTVTVHVADNGPGIPAGQTESIFGKGTKGLDSDGTGIGLYLVNSLVESYGGEVWIDANDRDGATFNVRLETVDGD</sequence>
<dbReference type="SMART" id="SM00091">
    <property type="entry name" value="PAS"/>
    <property type="match status" value="3"/>
</dbReference>
<organism evidence="9 10">
    <name type="scientific">Halorientalis brevis</name>
    <dbReference type="NCBI Taxonomy" id="1126241"/>
    <lineage>
        <taxon>Archaea</taxon>
        <taxon>Methanobacteriati</taxon>
        <taxon>Methanobacteriota</taxon>
        <taxon>Stenosarchaea group</taxon>
        <taxon>Halobacteria</taxon>
        <taxon>Halobacteriales</taxon>
        <taxon>Haloarculaceae</taxon>
        <taxon>Halorientalis</taxon>
    </lineage>
</organism>
<dbReference type="RefSeq" id="WP_247379521.1">
    <property type="nucleotide sequence ID" value="NZ_JALLGV010000007.1"/>
</dbReference>
<reference evidence="9 10" key="1">
    <citation type="journal article" date="2019" name="Int. J. Syst. Evol. Microbiol.">
        <title>The Global Catalogue of Microorganisms (GCM) 10K type strain sequencing project: providing services to taxonomists for standard genome sequencing and annotation.</title>
        <authorList>
            <consortium name="The Broad Institute Genomics Platform"/>
            <consortium name="The Broad Institute Genome Sequencing Center for Infectious Disease"/>
            <person name="Wu L."/>
            <person name="Ma J."/>
        </authorList>
    </citation>
    <scope>NUCLEOTIDE SEQUENCE [LARGE SCALE GENOMIC DNA]</scope>
    <source>
        <strain evidence="9 10">CGMCC 1.12125</strain>
    </source>
</reference>
<dbReference type="CDD" id="cd00075">
    <property type="entry name" value="HATPase"/>
    <property type="match status" value="1"/>
</dbReference>
<dbReference type="InterPro" id="IPR013656">
    <property type="entry name" value="PAS_4"/>
</dbReference>
<evidence type="ECO:0000259" key="6">
    <source>
        <dbReference type="PROSITE" id="PS50109"/>
    </source>
</evidence>
<dbReference type="AlphaFoldDB" id="A0ABD6C8J5"/>
<dbReference type="SUPFAM" id="SSF55781">
    <property type="entry name" value="GAF domain-like"/>
    <property type="match status" value="1"/>
</dbReference>
<keyword evidence="5" id="KW-0418">Kinase</keyword>
<keyword evidence="10" id="KW-1185">Reference proteome</keyword>
<dbReference type="Gene3D" id="3.30.450.40">
    <property type="match status" value="1"/>
</dbReference>
<dbReference type="PROSITE" id="PS50113">
    <property type="entry name" value="PAC"/>
    <property type="match status" value="2"/>
</dbReference>
<gene>
    <name evidence="9" type="ORF">ACFR9U_06020</name>
</gene>
<dbReference type="PANTHER" id="PTHR43304:SF1">
    <property type="entry name" value="PAC DOMAIN-CONTAINING PROTEIN"/>
    <property type="match status" value="1"/>
</dbReference>
<accession>A0ABD6C8J5</accession>
<evidence type="ECO:0000259" key="7">
    <source>
        <dbReference type="PROSITE" id="PS50112"/>
    </source>
</evidence>
<dbReference type="InterPro" id="IPR005467">
    <property type="entry name" value="His_kinase_dom"/>
</dbReference>
<dbReference type="EMBL" id="JBHUDJ010000002">
    <property type="protein sequence ID" value="MFD1586530.1"/>
    <property type="molecule type" value="Genomic_DNA"/>
</dbReference>
<proteinExistence type="predicted"/>
<dbReference type="SMART" id="SM00065">
    <property type="entry name" value="GAF"/>
    <property type="match status" value="1"/>
</dbReference>
<dbReference type="Proteomes" id="UP001597119">
    <property type="component" value="Unassembled WGS sequence"/>
</dbReference>
<dbReference type="PANTHER" id="PTHR43304">
    <property type="entry name" value="PHYTOCHROME-LIKE PROTEIN CPH1"/>
    <property type="match status" value="1"/>
</dbReference>
<feature type="domain" description="Histidine kinase" evidence="6">
    <location>
        <begin position="556"/>
        <end position="764"/>
    </location>
</feature>
<dbReference type="PROSITE" id="PS50112">
    <property type="entry name" value="PAS"/>
    <property type="match status" value="3"/>
</dbReference>
<dbReference type="EC" id="2.7.13.3" evidence="2"/>
<dbReference type="InterPro" id="IPR052162">
    <property type="entry name" value="Sensor_kinase/Photoreceptor"/>
</dbReference>
<keyword evidence="3" id="KW-0597">Phosphoprotein</keyword>
<dbReference type="PROSITE" id="PS50109">
    <property type="entry name" value="HIS_KIN"/>
    <property type="match status" value="1"/>
</dbReference>
<dbReference type="InterPro" id="IPR036890">
    <property type="entry name" value="HATPase_C_sf"/>
</dbReference>
<dbReference type="InterPro" id="IPR035965">
    <property type="entry name" value="PAS-like_dom_sf"/>
</dbReference>
<evidence type="ECO:0000313" key="9">
    <source>
        <dbReference type="EMBL" id="MFD1586530.1"/>
    </source>
</evidence>
<dbReference type="GO" id="GO:0004673">
    <property type="term" value="F:protein histidine kinase activity"/>
    <property type="evidence" value="ECO:0007669"/>
    <property type="project" value="UniProtKB-EC"/>
</dbReference>
<feature type="domain" description="PAS" evidence="7">
    <location>
        <begin position="419"/>
        <end position="491"/>
    </location>
</feature>
<evidence type="ECO:0000256" key="4">
    <source>
        <dbReference type="ARBA" id="ARBA00022679"/>
    </source>
</evidence>
<dbReference type="InterPro" id="IPR013655">
    <property type="entry name" value="PAS_fold_3"/>
</dbReference>